<dbReference type="Pfam" id="PF04963">
    <property type="entry name" value="Sigma54_CBD"/>
    <property type="match status" value="1"/>
</dbReference>
<dbReference type="InterPro" id="IPR007046">
    <property type="entry name" value="RNA_pol_sigma_54_core-bd"/>
</dbReference>
<comment type="caution">
    <text evidence="12">The sequence shown here is derived from an EMBL/GenBank/DDBJ whole genome shotgun (WGS) entry which is preliminary data.</text>
</comment>
<feature type="compositionally biased region" description="Basic and acidic residues" evidence="9">
    <location>
        <begin position="54"/>
        <end position="63"/>
    </location>
</feature>
<dbReference type="PROSITE" id="PS00717">
    <property type="entry name" value="SIGMA54_1"/>
    <property type="match status" value="1"/>
</dbReference>
<dbReference type="eggNOG" id="COG1508">
    <property type="taxonomic scope" value="Bacteria"/>
</dbReference>
<comment type="similarity">
    <text evidence="1">Belongs to the sigma-54 factor family.</text>
</comment>
<dbReference type="InterPro" id="IPR000394">
    <property type="entry name" value="RNA_pol_sigma_54"/>
</dbReference>
<evidence type="ECO:0000259" key="10">
    <source>
        <dbReference type="Pfam" id="PF04552"/>
    </source>
</evidence>
<keyword evidence="8" id="KW-0804">Transcription</keyword>
<dbReference type="PROSITE" id="PS00718">
    <property type="entry name" value="SIGMA54_2"/>
    <property type="match status" value="1"/>
</dbReference>
<keyword evidence="4" id="KW-0548">Nucleotidyltransferase</keyword>
<evidence type="ECO:0000256" key="9">
    <source>
        <dbReference type="SAM" id="MobiDB-lite"/>
    </source>
</evidence>
<dbReference type="InterPro" id="IPR007634">
    <property type="entry name" value="RNA_pol_sigma_54_DNA-bd"/>
</dbReference>
<evidence type="ECO:0000313" key="13">
    <source>
        <dbReference type="Proteomes" id="UP000019678"/>
    </source>
</evidence>
<keyword evidence="5" id="KW-0805">Transcription regulation</keyword>
<organism evidence="12 13">
    <name type="scientific">Chondromyces apiculatus DSM 436</name>
    <dbReference type="NCBI Taxonomy" id="1192034"/>
    <lineage>
        <taxon>Bacteria</taxon>
        <taxon>Pseudomonadati</taxon>
        <taxon>Myxococcota</taxon>
        <taxon>Polyangia</taxon>
        <taxon>Polyangiales</taxon>
        <taxon>Polyangiaceae</taxon>
        <taxon>Chondromyces</taxon>
    </lineage>
</organism>
<dbReference type="GO" id="GO:0016779">
    <property type="term" value="F:nucleotidyltransferase activity"/>
    <property type="evidence" value="ECO:0007669"/>
    <property type="project" value="UniProtKB-KW"/>
</dbReference>
<dbReference type="OrthoDB" id="9814402at2"/>
<keyword evidence="3" id="KW-0808">Transferase</keyword>
<evidence type="ECO:0000256" key="3">
    <source>
        <dbReference type="ARBA" id="ARBA00022679"/>
    </source>
</evidence>
<keyword evidence="2" id="KW-0240">DNA-directed RNA polymerase</keyword>
<dbReference type="GO" id="GO:0001216">
    <property type="term" value="F:DNA-binding transcription activator activity"/>
    <property type="evidence" value="ECO:0007669"/>
    <property type="project" value="InterPro"/>
</dbReference>
<dbReference type="GO" id="GO:0000428">
    <property type="term" value="C:DNA-directed RNA polymerase complex"/>
    <property type="evidence" value="ECO:0007669"/>
    <property type="project" value="UniProtKB-KW"/>
</dbReference>
<dbReference type="NCBIfam" id="TIGR02395">
    <property type="entry name" value="rpoN_sigma"/>
    <property type="match status" value="1"/>
</dbReference>
<dbReference type="GO" id="GO:0016987">
    <property type="term" value="F:sigma factor activity"/>
    <property type="evidence" value="ECO:0007669"/>
    <property type="project" value="UniProtKB-KW"/>
</dbReference>
<evidence type="ECO:0000256" key="8">
    <source>
        <dbReference type="ARBA" id="ARBA00023163"/>
    </source>
</evidence>
<dbReference type="GO" id="GO:0006352">
    <property type="term" value="P:DNA-templated transcription initiation"/>
    <property type="evidence" value="ECO:0007669"/>
    <property type="project" value="InterPro"/>
</dbReference>
<evidence type="ECO:0000259" key="11">
    <source>
        <dbReference type="Pfam" id="PF04963"/>
    </source>
</evidence>
<keyword evidence="6" id="KW-0731">Sigma factor</keyword>
<dbReference type="PANTHER" id="PTHR32248:SF4">
    <property type="entry name" value="RNA POLYMERASE SIGMA-54 FACTOR"/>
    <property type="match status" value="1"/>
</dbReference>
<dbReference type="Gene3D" id="1.10.10.1330">
    <property type="entry name" value="RNA polymerase sigma-54 factor, core-binding domain"/>
    <property type="match status" value="1"/>
</dbReference>
<evidence type="ECO:0000256" key="6">
    <source>
        <dbReference type="ARBA" id="ARBA00023082"/>
    </source>
</evidence>
<feature type="domain" description="RNA polymerase sigma factor 54 DNA-binding" evidence="10">
    <location>
        <begin position="346"/>
        <end position="505"/>
    </location>
</feature>
<keyword evidence="7" id="KW-0238">DNA-binding</keyword>
<evidence type="ECO:0000256" key="7">
    <source>
        <dbReference type="ARBA" id="ARBA00023125"/>
    </source>
</evidence>
<evidence type="ECO:0000313" key="12">
    <source>
        <dbReference type="EMBL" id="EYF05547.1"/>
    </source>
</evidence>
<evidence type="ECO:0000256" key="4">
    <source>
        <dbReference type="ARBA" id="ARBA00022695"/>
    </source>
</evidence>
<dbReference type="PIRSF" id="PIRSF000774">
    <property type="entry name" value="RpoN"/>
    <property type="match status" value="1"/>
</dbReference>
<feature type="region of interest" description="Disordered" evidence="9">
    <location>
        <begin position="45"/>
        <end position="65"/>
    </location>
</feature>
<dbReference type="Gene3D" id="1.10.10.60">
    <property type="entry name" value="Homeodomain-like"/>
    <property type="match status" value="1"/>
</dbReference>
<dbReference type="PANTHER" id="PTHR32248">
    <property type="entry name" value="RNA POLYMERASE SIGMA-54 FACTOR"/>
    <property type="match status" value="1"/>
</dbReference>
<dbReference type="Pfam" id="PF00309">
    <property type="entry name" value="Sigma54_AID"/>
    <property type="match status" value="1"/>
</dbReference>
<protein>
    <submittedName>
        <fullName evidence="12">RNA polymerase sigma-54 factor RpoN</fullName>
    </submittedName>
</protein>
<dbReference type="Proteomes" id="UP000019678">
    <property type="component" value="Unassembled WGS sequence"/>
</dbReference>
<dbReference type="STRING" id="1192034.CAP_3095"/>
<dbReference type="InterPro" id="IPR038709">
    <property type="entry name" value="RpoN_core-bd_sf"/>
</dbReference>
<keyword evidence="13" id="KW-1185">Reference proteome</keyword>
<dbReference type="GO" id="GO:0003677">
    <property type="term" value="F:DNA binding"/>
    <property type="evidence" value="ECO:0007669"/>
    <property type="project" value="UniProtKB-KW"/>
</dbReference>
<dbReference type="PRINTS" id="PR00045">
    <property type="entry name" value="SIGMA54FCT"/>
</dbReference>
<proteinExistence type="inferred from homology"/>
<reference evidence="12 13" key="1">
    <citation type="submission" date="2013-05" db="EMBL/GenBank/DDBJ databases">
        <title>Genome assembly of Chondromyces apiculatus DSM 436.</title>
        <authorList>
            <person name="Sharma G."/>
            <person name="Khatri I."/>
            <person name="Kaur C."/>
            <person name="Mayilraj S."/>
            <person name="Subramanian S."/>
        </authorList>
    </citation>
    <scope>NUCLEOTIDE SEQUENCE [LARGE SCALE GENOMIC DNA]</scope>
    <source>
        <strain evidence="12 13">DSM 436</strain>
    </source>
</reference>
<dbReference type="AlphaFoldDB" id="A0A017T9H3"/>
<dbReference type="EMBL" id="ASRX01000022">
    <property type="protein sequence ID" value="EYF05547.1"/>
    <property type="molecule type" value="Genomic_DNA"/>
</dbReference>
<dbReference type="Pfam" id="PF04552">
    <property type="entry name" value="Sigma54_DBD"/>
    <property type="match status" value="1"/>
</dbReference>
<sequence>MGMEMKLQFKLSQQLVMTPQLVQAIRLLQLSRLELVDEIRKELDGNPVLADDGTDPKPKEKAVVTDTPTTVADFSADGRLDAEGERFERSDTALRDAERRAKETDWEQFLENRQLQQALPTSRGGFEEMPPIEQNLTKASSLQDHLMWQLQLSDFVDNERMFALFVIGNLDERGYLDLKGGEGADGTKGPDMTVADLAQEAGLNPEDAEEVLAMIQRFDPIGVAARDLSECLRVQAEVLGYDVIELSIIKDHLHNVERRNFGAIAKALKISLEEVYESVQEIQKLESVPARNFAEVDEKTISITPDVYVIKDGDQFVVTDNDKGLQRLYINENLAQKMLKDPKAKEFISEKLRSAQWLIRAIEQRRRTIIKVTECIVEKQREFLERGVAYLKPMILRDVAESVGMHESTISRVTSNKYVHTPQGLFELKYFFNSSIHRVSDEDIASESVKQAIKKIIAAEDKGNPHSDQAIVKILEDQDGIRIARRTVAKYREMLGILSSSKRKKMF</sequence>
<accession>A0A017T9H3</accession>
<dbReference type="PROSITE" id="PS50044">
    <property type="entry name" value="SIGMA54_3"/>
    <property type="match status" value="1"/>
</dbReference>
<gene>
    <name evidence="12" type="ORF">CAP_3095</name>
</gene>
<feature type="domain" description="RNA polymerase sigma factor 54 core-binding" evidence="11">
    <location>
        <begin position="132"/>
        <end position="332"/>
    </location>
</feature>
<name>A0A017T9H3_9BACT</name>
<evidence type="ECO:0000256" key="2">
    <source>
        <dbReference type="ARBA" id="ARBA00022478"/>
    </source>
</evidence>
<dbReference type="RefSeq" id="WP_044241560.1">
    <property type="nucleotide sequence ID" value="NZ_ASRX01000022.1"/>
</dbReference>
<evidence type="ECO:0000256" key="1">
    <source>
        <dbReference type="ARBA" id="ARBA00008798"/>
    </source>
</evidence>
<evidence type="ECO:0000256" key="5">
    <source>
        <dbReference type="ARBA" id="ARBA00023015"/>
    </source>
</evidence>